<dbReference type="OrthoDB" id="8966986at2"/>
<organism evidence="1 2">
    <name type="scientific">Aeromonas molluscorum 848</name>
    <dbReference type="NCBI Taxonomy" id="1268236"/>
    <lineage>
        <taxon>Bacteria</taxon>
        <taxon>Pseudomonadati</taxon>
        <taxon>Pseudomonadota</taxon>
        <taxon>Gammaproteobacteria</taxon>
        <taxon>Aeromonadales</taxon>
        <taxon>Aeromonadaceae</taxon>
        <taxon>Aeromonas</taxon>
    </lineage>
</organism>
<sequence length="105" mass="11343">MSKTKADKQWLDDVSSLCCIACRNAGLGASLAEIHHVRSGAGMAQRASHTRVLPLCPRHHRACYPTGFHAAPKSWQAEHGSEETLLAQVATEVAELRKNTIGRAA</sequence>
<evidence type="ECO:0000313" key="1">
    <source>
        <dbReference type="EMBL" id="EOD54140.1"/>
    </source>
</evidence>
<dbReference type="Proteomes" id="UP000013526">
    <property type="component" value="Unassembled WGS sequence"/>
</dbReference>
<evidence type="ECO:0000313" key="2">
    <source>
        <dbReference type="Proteomes" id="UP000013526"/>
    </source>
</evidence>
<dbReference type="InterPro" id="IPR031875">
    <property type="entry name" value="RecA_dep_nuc"/>
</dbReference>
<gene>
    <name evidence="1" type="ORF">G113_15823</name>
</gene>
<dbReference type="AlphaFoldDB" id="R1GR16"/>
<dbReference type="EMBL" id="AQGQ01000130">
    <property type="protein sequence ID" value="EOD54140.1"/>
    <property type="molecule type" value="Genomic_DNA"/>
</dbReference>
<accession>R1GR16</accession>
<dbReference type="RefSeq" id="WP_005906203.1">
    <property type="nucleotide sequence ID" value="NZ_AQGQ01000130.1"/>
</dbReference>
<dbReference type="Gene3D" id="3.30.40.190">
    <property type="match status" value="1"/>
</dbReference>
<dbReference type="Pfam" id="PF16786">
    <property type="entry name" value="RecA_dep_nuc"/>
    <property type="match status" value="1"/>
</dbReference>
<protein>
    <submittedName>
        <fullName evidence="1">Uncharacterized protein</fullName>
    </submittedName>
</protein>
<keyword evidence="2" id="KW-1185">Reference proteome</keyword>
<dbReference type="PATRIC" id="fig|1268236.3.peg.3105"/>
<proteinExistence type="predicted"/>
<reference evidence="1 2" key="1">
    <citation type="journal article" date="2013" name="Genome Announc.">
        <title>Draft Genome Sequence of Aeromonas molluscorum Strain 848TT, Isolated from Bivalve Molluscs.</title>
        <authorList>
            <person name="Spataro N."/>
            <person name="Farfan M."/>
            <person name="Albarral V."/>
            <person name="Sanglas A."/>
            <person name="Loren J.G."/>
            <person name="Fuste M.C."/>
            <person name="Bosch E."/>
        </authorList>
    </citation>
    <scope>NUCLEOTIDE SEQUENCE [LARGE SCALE GENOMIC DNA]</scope>
    <source>
        <strain evidence="1 2">848</strain>
    </source>
</reference>
<name>R1GR16_9GAMM</name>
<comment type="caution">
    <text evidence="1">The sequence shown here is derived from an EMBL/GenBank/DDBJ whole genome shotgun (WGS) entry which is preliminary data.</text>
</comment>